<accession>A0A3N1XG53</accession>
<feature type="transmembrane region" description="Helical" evidence="2">
    <location>
        <begin position="561"/>
        <end position="582"/>
    </location>
</feature>
<proteinExistence type="predicted"/>
<dbReference type="Proteomes" id="UP000273083">
    <property type="component" value="Unassembled WGS sequence"/>
</dbReference>
<dbReference type="InterPro" id="IPR018677">
    <property type="entry name" value="DUF2157"/>
</dbReference>
<feature type="transmembrane region" description="Helical" evidence="2">
    <location>
        <begin position="594"/>
        <end position="612"/>
    </location>
</feature>
<protein>
    <submittedName>
        <fullName evidence="4">Putative membrane protein DUF2339</fullName>
    </submittedName>
</protein>
<feature type="transmembrane region" description="Helical" evidence="2">
    <location>
        <begin position="159"/>
        <end position="178"/>
    </location>
</feature>
<keyword evidence="2" id="KW-0812">Transmembrane</keyword>
<dbReference type="AlphaFoldDB" id="A0A3N1XG53"/>
<feature type="coiled-coil region" evidence="1">
    <location>
        <begin position="1"/>
        <end position="28"/>
    </location>
</feature>
<feature type="transmembrane region" description="Helical" evidence="2">
    <location>
        <begin position="239"/>
        <end position="263"/>
    </location>
</feature>
<dbReference type="RefSeq" id="WP_170164396.1">
    <property type="nucleotide sequence ID" value="NZ_RJVG01000012.1"/>
</dbReference>
<dbReference type="InterPro" id="IPR019286">
    <property type="entry name" value="DUF2339_TM"/>
</dbReference>
<reference evidence="4 5" key="1">
    <citation type="submission" date="2018-11" db="EMBL/GenBank/DDBJ databases">
        <title>Genomic Encyclopedia of Type Strains, Phase IV (KMG-IV): sequencing the most valuable type-strain genomes for metagenomic binning, comparative biology and taxonomic classification.</title>
        <authorList>
            <person name="Goeker M."/>
        </authorList>
    </citation>
    <scope>NUCLEOTIDE SEQUENCE [LARGE SCALE GENOMIC DNA]</scope>
    <source>
        <strain evidence="4 5">DSM 26537</strain>
    </source>
</reference>
<feature type="transmembrane region" description="Helical" evidence="2">
    <location>
        <begin position="324"/>
        <end position="346"/>
    </location>
</feature>
<keyword evidence="1" id="KW-0175">Coiled coil</keyword>
<feature type="transmembrane region" description="Helical" evidence="2">
    <location>
        <begin position="107"/>
        <end position="127"/>
    </location>
</feature>
<organism evidence="4 5">
    <name type="scientific">Mobilisporobacter senegalensis</name>
    <dbReference type="NCBI Taxonomy" id="1329262"/>
    <lineage>
        <taxon>Bacteria</taxon>
        <taxon>Bacillati</taxon>
        <taxon>Bacillota</taxon>
        <taxon>Clostridia</taxon>
        <taxon>Lachnospirales</taxon>
        <taxon>Lachnospiraceae</taxon>
        <taxon>Mobilisporobacter</taxon>
    </lineage>
</organism>
<sequence>MKSSEDRITELEQRVAHLEDIIKKSEIEKLETVKLQTEKNILTQNEAIRKKSVELMKNQQKEEKKRTSKDKEALVGKYLIGALAAMLIFVGAISFIGLVWNRMTPELKLSIIALAGIALTALGFWLIRTKKNPITSIILGTGAGLSFIAILSANMAFHLIGNNMSILLAGIWAVFFILSSRYTNLFFTTIIAYIGSYIALMLGLVLMQGDMELLVMIIFTSSISAVMLYKTFKSNKREFMTSIILSIVSYATILIRCCMDGAFGSEQLLNSYTLQTAVIIIIYMLLNLFYKTINNTDIIPVYLVGSVITTILTVLYISNLSGNYLNMKGVTCYLLFFMANLIQFILNNVFYKGIEKWLTRYYTVILVITSLAINIELYKVPTGIILIGLLLIVSEKVFKGENQSFLIGLIILADSLFLISGDSDNLICSVYGIIQLGVLVYVLWKSSSLKKYAQINALKTMGIIVIILNGFGIPSNIINYMNVPYISRYADDAAGYFVAVSAIIALLKIGYFKNWKSEQFKFFGINNTLEEDKEMERLLYLFSTVLYFYGLQRIGSGDGVVLQLIFTLATIAIALIQSGMILSGGGRKKPFTGIWIVMKYLMLTWTILWSFSDLGIVSVAYSIVGLIVAIGSISAGFKLRNKSIRQYGLVLTIIMVAKFILVDLNQENSITRVLALIAGGGLCFLISFIYNKLSQNYS</sequence>
<feature type="transmembrane region" description="Helical" evidence="2">
    <location>
        <begin position="426"/>
        <end position="444"/>
    </location>
</feature>
<feature type="transmembrane region" description="Helical" evidence="2">
    <location>
        <begin position="538"/>
        <end position="555"/>
    </location>
</feature>
<evidence type="ECO:0000313" key="4">
    <source>
        <dbReference type="EMBL" id="ROR23982.1"/>
    </source>
</evidence>
<feature type="transmembrane region" description="Helical" evidence="2">
    <location>
        <begin position="618"/>
        <end position="637"/>
    </location>
</feature>
<dbReference type="EMBL" id="RJVG01000012">
    <property type="protein sequence ID" value="ROR23982.1"/>
    <property type="molecule type" value="Genomic_DNA"/>
</dbReference>
<feature type="transmembrane region" description="Helical" evidence="2">
    <location>
        <begin position="269"/>
        <end position="289"/>
    </location>
</feature>
<dbReference type="PANTHER" id="PTHR38434">
    <property type="entry name" value="BLL2549 PROTEIN"/>
    <property type="match status" value="1"/>
</dbReference>
<comment type="caution">
    <text evidence="4">The sequence shown here is derived from an EMBL/GenBank/DDBJ whole genome shotgun (WGS) entry which is preliminary data.</text>
</comment>
<evidence type="ECO:0000256" key="2">
    <source>
        <dbReference type="SAM" id="Phobius"/>
    </source>
</evidence>
<gene>
    <name evidence="4" type="ORF">EDD66_112113</name>
</gene>
<dbReference type="Pfam" id="PF09925">
    <property type="entry name" value="DUF2157"/>
    <property type="match status" value="1"/>
</dbReference>
<feature type="transmembrane region" description="Helical" evidence="2">
    <location>
        <begin position="381"/>
        <end position="398"/>
    </location>
</feature>
<dbReference type="PANTHER" id="PTHR38434:SF1">
    <property type="entry name" value="BLL2549 PROTEIN"/>
    <property type="match status" value="1"/>
</dbReference>
<feature type="transmembrane region" description="Helical" evidence="2">
    <location>
        <begin position="456"/>
        <end position="473"/>
    </location>
</feature>
<feature type="transmembrane region" description="Helical" evidence="2">
    <location>
        <begin position="213"/>
        <end position="232"/>
    </location>
</feature>
<feature type="transmembrane region" description="Helical" evidence="2">
    <location>
        <begin position="78"/>
        <end position="101"/>
    </location>
</feature>
<feature type="domain" description="DUF2157" evidence="3">
    <location>
        <begin position="48"/>
        <end position="176"/>
    </location>
</feature>
<feature type="transmembrane region" description="Helical" evidence="2">
    <location>
        <begin position="301"/>
        <end position="318"/>
    </location>
</feature>
<keyword evidence="2" id="KW-1133">Transmembrane helix</keyword>
<keyword evidence="5" id="KW-1185">Reference proteome</keyword>
<feature type="transmembrane region" description="Helical" evidence="2">
    <location>
        <begin position="644"/>
        <end position="661"/>
    </location>
</feature>
<feature type="transmembrane region" description="Helical" evidence="2">
    <location>
        <begin position="673"/>
        <end position="690"/>
    </location>
</feature>
<evidence type="ECO:0000313" key="5">
    <source>
        <dbReference type="Proteomes" id="UP000273083"/>
    </source>
</evidence>
<feature type="transmembrane region" description="Helical" evidence="2">
    <location>
        <begin position="185"/>
        <end position="207"/>
    </location>
</feature>
<evidence type="ECO:0000259" key="3">
    <source>
        <dbReference type="Pfam" id="PF09925"/>
    </source>
</evidence>
<name>A0A3N1XG53_9FIRM</name>
<feature type="transmembrane region" description="Helical" evidence="2">
    <location>
        <begin position="493"/>
        <end position="512"/>
    </location>
</feature>
<keyword evidence="2" id="KW-0472">Membrane</keyword>
<feature type="transmembrane region" description="Helical" evidence="2">
    <location>
        <begin position="134"/>
        <end position="153"/>
    </location>
</feature>
<dbReference type="Pfam" id="PF10101">
    <property type="entry name" value="DUF2339"/>
    <property type="match status" value="1"/>
</dbReference>
<evidence type="ECO:0000256" key="1">
    <source>
        <dbReference type="SAM" id="Coils"/>
    </source>
</evidence>